<feature type="region of interest" description="Disordered" evidence="1">
    <location>
        <begin position="1"/>
        <end position="20"/>
    </location>
</feature>
<evidence type="ECO:0000313" key="3">
    <source>
        <dbReference type="Proteomes" id="UP000321103"/>
    </source>
</evidence>
<evidence type="ECO:0000313" key="2">
    <source>
        <dbReference type="EMBL" id="GEO95161.1"/>
    </source>
</evidence>
<sequence length="142" mass="14298">MTALPAPAGHTIPAGSTLDTAPAGTVPVGAVPVASPADANPADANPAEANPVGANPVGANPVGANPVGANPADETWVRDPALIRPGDRIEVWEQGTRCHVGTVGQSAPHLGLLWILEAGTGARRLVPVHGYRLRRSPVARAA</sequence>
<feature type="compositionally biased region" description="Low complexity" evidence="1">
    <location>
        <begin position="32"/>
        <end position="52"/>
    </location>
</feature>
<comment type="caution">
    <text evidence="2">The sequence shown here is derived from an EMBL/GenBank/DDBJ whole genome shotgun (WGS) entry which is preliminary data.</text>
</comment>
<accession>A0A512IBV0</accession>
<keyword evidence="3" id="KW-1185">Reference proteome</keyword>
<gene>
    <name evidence="2" type="ORF">KTU01_12840</name>
</gene>
<proteinExistence type="predicted"/>
<dbReference type="RefSeq" id="WP_062735201.1">
    <property type="nucleotide sequence ID" value="NZ_BJZS01000032.1"/>
</dbReference>
<dbReference type="Proteomes" id="UP000321103">
    <property type="component" value="Unassembled WGS sequence"/>
</dbReference>
<feature type="region of interest" description="Disordered" evidence="1">
    <location>
        <begin position="32"/>
        <end position="78"/>
    </location>
</feature>
<dbReference type="STRING" id="388357.GCA_001580365_01463"/>
<protein>
    <submittedName>
        <fullName evidence="2">Uncharacterized protein</fullName>
    </submittedName>
</protein>
<dbReference type="AlphaFoldDB" id="A0A512IBV0"/>
<dbReference type="EMBL" id="BJZS01000032">
    <property type="protein sequence ID" value="GEO95161.1"/>
    <property type="molecule type" value="Genomic_DNA"/>
</dbReference>
<organism evidence="2 3">
    <name type="scientific">Kocuria turfanensis</name>
    <dbReference type="NCBI Taxonomy" id="388357"/>
    <lineage>
        <taxon>Bacteria</taxon>
        <taxon>Bacillati</taxon>
        <taxon>Actinomycetota</taxon>
        <taxon>Actinomycetes</taxon>
        <taxon>Micrococcales</taxon>
        <taxon>Micrococcaceae</taxon>
        <taxon>Kocuria</taxon>
    </lineage>
</organism>
<reference evidence="2 3" key="1">
    <citation type="submission" date="2019-07" db="EMBL/GenBank/DDBJ databases">
        <title>Whole genome shotgun sequence of Kocuria turfanensis NBRC 107627.</title>
        <authorList>
            <person name="Hosoyama A."/>
            <person name="Uohara A."/>
            <person name="Ohji S."/>
            <person name="Ichikawa N."/>
        </authorList>
    </citation>
    <scope>NUCLEOTIDE SEQUENCE [LARGE SCALE GENOMIC DNA]</scope>
    <source>
        <strain evidence="2 3">NBRC 107627</strain>
    </source>
</reference>
<name>A0A512IBV0_9MICC</name>
<evidence type="ECO:0000256" key="1">
    <source>
        <dbReference type="SAM" id="MobiDB-lite"/>
    </source>
</evidence>